<dbReference type="EMBL" id="AZBU02000001">
    <property type="protein sequence ID" value="TMS36359.1"/>
    <property type="molecule type" value="Genomic_DNA"/>
</dbReference>
<name>A0A4U8UUJ0_STECR</name>
<gene>
    <name evidence="2" type="ORF">L596_003544</name>
</gene>
<dbReference type="Gene3D" id="2.60.40.10">
    <property type="entry name" value="Immunoglobulins"/>
    <property type="match status" value="1"/>
</dbReference>
<reference evidence="2 3" key="1">
    <citation type="journal article" date="2015" name="Genome Biol.">
        <title>Comparative genomics of Steinernema reveals deeply conserved gene regulatory networks.</title>
        <authorList>
            <person name="Dillman A.R."/>
            <person name="Macchietto M."/>
            <person name="Porter C.F."/>
            <person name="Rogers A."/>
            <person name="Williams B."/>
            <person name="Antoshechkin I."/>
            <person name="Lee M.M."/>
            <person name="Goodwin Z."/>
            <person name="Lu X."/>
            <person name="Lewis E.E."/>
            <person name="Goodrich-Blair H."/>
            <person name="Stock S.P."/>
            <person name="Adams B.J."/>
            <person name="Sternberg P.W."/>
            <person name="Mortazavi A."/>
        </authorList>
    </citation>
    <scope>NUCLEOTIDE SEQUENCE [LARGE SCALE GENOMIC DNA]</scope>
    <source>
        <strain evidence="2 3">ALL</strain>
    </source>
</reference>
<dbReference type="InterPro" id="IPR013783">
    <property type="entry name" value="Ig-like_fold"/>
</dbReference>
<dbReference type="SUPFAM" id="SSF49562">
    <property type="entry name" value="C2 domain (Calcium/lipid-binding domain, CaLB)"/>
    <property type="match status" value="1"/>
</dbReference>
<dbReference type="InterPro" id="IPR002909">
    <property type="entry name" value="IPT_dom"/>
</dbReference>
<dbReference type="InterPro" id="IPR035892">
    <property type="entry name" value="C2_domain_sf"/>
</dbReference>
<protein>
    <recommendedName>
        <fullName evidence="1">IPT/TIG domain-containing protein</fullName>
    </recommendedName>
</protein>
<accession>A0A4U8UUJ0</accession>
<dbReference type="SUPFAM" id="SSF81296">
    <property type="entry name" value="E set domains"/>
    <property type="match status" value="1"/>
</dbReference>
<keyword evidence="3" id="KW-1185">Reference proteome</keyword>
<dbReference type="InterPro" id="IPR014756">
    <property type="entry name" value="Ig_E-set"/>
</dbReference>
<dbReference type="Proteomes" id="UP000298663">
    <property type="component" value="Chromosome X"/>
</dbReference>
<dbReference type="EMBL" id="CM016762">
    <property type="protein sequence ID" value="TMS36359.1"/>
    <property type="molecule type" value="Genomic_DNA"/>
</dbReference>
<evidence type="ECO:0000313" key="3">
    <source>
        <dbReference type="Proteomes" id="UP000298663"/>
    </source>
</evidence>
<organism evidence="2 3">
    <name type="scientific">Steinernema carpocapsae</name>
    <name type="common">Entomopathogenic nematode</name>
    <dbReference type="NCBI Taxonomy" id="34508"/>
    <lineage>
        <taxon>Eukaryota</taxon>
        <taxon>Metazoa</taxon>
        <taxon>Ecdysozoa</taxon>
        <taxon>Nematoda</taxon>
        <taxon>Chromadorea</taxon>
        <taxon>Rhabditida</taxon>
        <taxon>Tylenchina</taxon>
        <taxon>Panagrolaimomorpha</taxon>
        <taxon>Strongyloidoidea</taxon>
        <taxon>Steinernematidae</taxon>
        <taxon>Steinernema</taxon>
    </lineage>
</organism>
<dbReference type="OrthoDB" id="26242at2759"/>
<evidence type="ECO:0000313" key="2">
    <source>
        <dbReference type="EMBL" id="TMS36359.1"/>
    </source>
</evidence>
<reference evidence="2 3" key="2">
    <citation type="journal article" date="2019" name="G3 (Bethesda)">
        <title>Hybrid Assembly of the Genome of the Entomopathogenic Nematode Steinernema carpocapsae Identifies the X-Chromosome.</title>
        <authorList>
            <person name="Serra L."/>
            <person name="Macchietto M."/>
            <person name="Macias-Munoz A."/>
            <person name="McGill C.J."/>
            <person name="Rodriguez I.M."/>
            <person name="Rodriguez B."/>
            <person name="Murad R."/>
            <person name="Mortazavi A."/>
        </authorList>
    </citation>
    <scope>NUCLEOTIDE SEQUENCE [LARGE SCALE GENOMIC DNA]</scope>
    <source>
        <strain evidence="2 3">ALL</strain>
    </source>
</reference>
<dbReference type="Pfam" id="PF01833">
    <property type="entry name" value="TIG"/>
    <property type="match status" value="1"/>
</dbReference>
<dbReference type="AlphaFoldDB" id="A0A4U8UUJ0"/>
<comment type="caution">
    <text evidence="2">The sequence shown here is derived from an EMBL/GenBank/DDBJ whole genome shotgun (WGS) entry which is preliminary data.</text>
</comment>
<evidence type="ECO:0000259" key="1">
    <source>
        <dbReference type="Pfam" id="PF01833"/>
    </source>
</evidence>
<feature type="domain" description="IPT/TIG" evidence="1">
    <location>
        <begin position="209"/>
        <end position="292"/>
    </location>
</feature>
<sequence>MDALGTQHLRQIHFFVQSATGLFQKNEQPRPCFVVFGINGCFFQTAPQKAFCPEWNEVQQFDISSDLLTLHIYVRDDIISLLFSSTEPQKIVLKHKKHSDLTPVLFYRSNVLSYRRGAGNRFFDWVFEKVPLFTESIRNAQVIEWTWPNCRSPSNFQTEEQIRSGKTSTVTNEETMLTTSPFLSSIKEAVAVSTLFNNPNFLEGEQVEVNSAIPLRATVCGGTRIIIGGSNFGLDISNIRLLLIAGCDCTKMIQSHSTNQIHVLTRRFYPVSSEIVVVTKSNGTAISDFEFTFFDESNTLRKLSTLPLMPPPKQLRSTCTQTQPPDPESETLTLQVERIGKLEDLVDKLQLENKRQTLYLDQLVSRIMEMCPAILSSKD</sequence>
<proteinExistence type="predicted"/>
<dbReference type="STRING" id="34508.A0A4U8UUJ0"/>